<accession>A0A0V1FGM7</accession>
<proteinExistence type="predicted"/>
<reference evidence="2 3" key="1">
    <citation type="submission" date="2015-01" db="EMBL/GenBank/DDBJ databases">
        <title>Evolution of Trichinella species and genotypes.</title>
        <authorList>
            <person name="Korhonen P.K."/>
            <person name="Edoardo P."/>
            <person name="Giuseppe L.R."/>
            <person name="Gasser R.B."/>
        </authorList>
    </citation>
    <scope>NUCLEOTIDE SEQUENCE [LARGE SCALE GENOMIC DNA]</scope>
    <source>
        <strain evidence="2">ISS470</strain>
    </source>
</reference>
<feature type="region of interest" description="Disordered" evidence="1">
    <location>
        <begin position="28"/>
        <end position="98"/>
    </location>
</feature>
<comment type="caution">
    <text evidence="2">The sequence shown here is derived from an EMBL/GenBank/DDBJ whole genome shotgun (WGS) entry which is preliminary data.</text>
</comment>
<feature type="compositionally biased region" description="Basic and acidic residues" evidence="1">
    <location>
        <begin position="82"/>
        <end position="98"/>
    </location>
</feature>
<evidence type="ECO:0000256" key="1">
    <source>
        <dbReference type="SAM" id="MobiDB-lite"/>
    </source>
</evidence>
<feature type="compositionally biased region" description="Basic residues" evidence="1">
    <location>
        <begin position="53"/>
        <end position="81"/>
    </location>
</feature>
<evidence type="ECO:0000313" key="2">
    <source>
        <dbReference type="EMBL" id="KRY85192.1"/>
    </source>
</evidence>
<dbReference type="Proteomes" id="UP000054995">
    <property type="component" value="Unassembled WGS sequence"/>
</dbReference>
<dbReference type="EMBL" id="JYDT01000096">
    <property type="protein sequence ID" value="KRY85192.1"/>
    <property type="molecule type" value="Genomic_DNA"/>
</dbReference>
<organism evidence="2 3">
    <name type="scientific">Trichinella pseudospiralis</name>
    <name type="common">Parasitic roundworm</name>
    <dbReference type="NCBI Taxonomy" id="6337"/>
    <lineage>
        <taxon>Eukaryota</taxon>
        <taxon>Metazoa</taxon>
        <taxon>Ecdysozoa</taxon>
        <taxon>Nematoda</taxon>
        <taxon>Enoplea</taxon>
        <taxon>Dorylaimia</taxon>
        <taxon>Trichinellida</taxon>
        <taxon>Trichinellidae</taxon>
        <taxon>Trichinella</taxon>
    </lineage>
</organism>
<gene>
    <name evidence="2" type="ORF">T4D_2398</name>
</gene>
<sequence length="98" mass="11634">MSSSNNLKIKQLRCSEIGFLKVPLKRCVGRPSYDGHVNTSNDWPSLSFQQTARRVKREKKKKKKKKKQQKMKQKQKQKQKQKNTEGRNETEESVCKRR</sequence>
<feature type="compositionally biased region" description="Polar residues" evidence="1">
    <location>
        <begin position="37"/>
        <end position="52"/>
    </location>
</feature>
<protein>
    <submittedName>
        <fullName evidence="2">Uncharacterized protein</fullName>
    </submittedName>
</protein>
<dbReference type="AlphaFoldDB" id="A0A0V1FGM7"/>
<name>A0A0V1FGM7_TRIPS</name>
<evidence type="ECO:0000313" key="3">
    <source>
        <dbReference type="Proteomes" id="UP000054995"/>
    </source>
</evidence>
<keyword evidence="3" id="KW-1185">Reference proteome</keyword>